<dbReference type="Gene3D" id="3.30.70.1150">
    <property type="entry name" value="ACT-like. Chain A, domain 2"/>
    <property type="match status" value="1"/>
</dbReference>
<dbReference type="Pfam" id="PF21699">
    <property type="entry name" value="TM1266-like"/>
    <property type="match status" value="1"/>
</dbReference>
<dbReference type="eggNOG" id="ENOG50330IY">
    <property type="taxonomic scope" value="Bacteria"/>
</dbReference>
<dbReference type="InterPro" id="IPR023860">
    <property type="entry name" value="FeFe-hyd_TM1266"/>
</dbReference>
<dbReference type="KEGG" id="hor:Hore_02350"/>
<evidence type="ECO:0008006" key="3">
    <source>
        <dbReference type="Google" id="ProtNLM"/>
    </source>
</evidence>
<name>B8D127_HALOH</name>
<evidence type="ECO:0000313" key="1">
    <source>
        <dbReference type="EMBL" id="ACL68996.1"/>
    </source>
</evidence>
<keyword evidence="2" id="KW-1185">Reference proteome</keyword>
<gene>
    <name evidence="1" type="ordered locus">Hore_02350</name>
</gene>
<dbReference type="Proteomes" id="UP000000719">
    <property type="component" value="Chromosome"/>
</dbReference>
<dbReference type="STRING" id="373903.Hore_02350"/>
<dbReference type="SUPFAM" id="SSF55021">
    <property type="entry name" value="ACT-like"/>
    <property type="match status" value="1"/>
</dbReference>
<protein>
    <recommendedName>
        <fullName evidence="3">Iron-only hydrogenase system regulator</fullName>
    </recommendedName>
</protein>
<dbReference type="AlphaFoldDB" id="B8D127"/>
<sequence length="82" mass="9384">MECSTVMAIVQENRTDSAPEVQEILTEFGCIISARIGLHRLKDCTEEGLILLHLCGEDSKINDLHQKLEEMERVRVKEMKID</sequence>
<evidence type="ECO:0000313" key="2">
    <source>
        <dbReference type="Proteomes" id="UP000000719"/>
    </source>
</evidence>
<dbReference type="RefSeq" id="WP_012635194.1">
    <property type="nucleotide sequence ID" value="NC_011899.1"/>
</dbReference>
<accession>B8D127</accession>
<proteinExistence type="predicted"/>
<organism evidence="1 2">
    <name type="scientific">Halothermothrix orenii (strain H 168 / OCM 544 / DSM 9562)</name>
    <dbReference type="NCBI Taxonomy" id="373903"/>
    <lineage>
        <taxon>Bacteria</taxon>
        <taxon>Bacillati</taxon>
        <taxon>Bacillota</taxon>
        <taxon>Clostridia</taxon>
        <taxon>Halanaerobiales</taxon>
        <taxon>Halothermotrichaceae</taxon>
        <taxon>Halothermothrix</taxon>
    </lineage>
</organism>
<reference evidence="1 2" key="1">
    <citation type="journal article" date="2009" name="PLoS ONE">
        <title>Genome analysis of the anaerobic thermohalophilic bacterium Halothermothrix orenii.</title>
        <authorList>
            <person name="Mavromatis K."/>
            <person name="Ivanova N."/>
            <person name="Anderson I."/>
            <person name="Lykidis A."/>
            <person name="Hooper S.D."/>
            <person name="Sun H."/>
            <person name="Kunin V."/>
            <person name="Lapidus A."/>
            <person name="Hugenholtz P."/>
            <person name="Patel B."/>
            <person name="Kyrpides N.C."/>
        </authorList>
    </citation>
    <scope>NUCLEOTIDE SEQUENCE [LARGE SCALE GENOMIC DNA]</scope>
    <source>
        <strain evidence="2">H 168 / OCM 544 / DSM 9562</strain>
    </source>
</reference>
<dbReference type="InterPro" id="IPR045865">
    <property type="entry name" value="ACT-like_dom_sf"/>
</dbReference>
<dbReference type="InterPro" id="IPR027271">
    <property type="entry name" value="Acetolactate_synth/TF_NikR_C"/>
</dbReference>
<dbReference type="HOGENOM" id="CLU_170247_1_0_9"/>
<dbReference type="EMBL" id="CP001098">
    <property type="protein sequence ID" value="ACL68996.1"/>
    <property type="molecule type" value="Genomic_DNA"/>
</dbReference>